<evidence type="ECO:0000256" key="2">
    <source>
        <dbReference type="ARBA" id="ARBA00022598"/>
    </source>
</evidence>
<feature type="region of interest" description="Disordered" evidence="8">
    <location>
        <begin position="298"/>
        <end position="317"/>
    </location>
</feature>
<organism evidence="11 12">
    <name type="scientific">Arabis nemorensis</name>
    <dbReference type="NCBI Taxonomy" id="586526"/>
    <lineage>
        <taxon>Eukaryota</taxon>
        <taxon>Viridiplantae</taxon>
        <taxon>Streptophyta</taxon>
        <taxon>Embryophyta</taxon>
        <taxon>Tracheophyta</taxon>
        <taxon>Spermatophyta</taxon>
        <taxon>Magnoliopsida</taxon>
        <taxon>eudicotyledons</taxon>
        <taxon>Gunneridae</taxon>
        <taxon>Pentapetalae</taxon>
        <taxon>rosids</taxon>
        <taxon>malvids</taxon>
        <taxon>Brassicales</taxon>
        <taxon>Brassicaceae</taxon>
        <taxon>Arabideae</taxon>
        <taxon>Arabis</taxon>
    </lineage>
</organism>
<dbReference type="Gene3D" id="3.30.470.30">
    <property type="entry name" value="DNA ligase/mRNA capping enzyme"/>
    <property type="match status" value="1"/>
</dbReference>
<dbReference type="SUPFAM" id="SSF56091">
    <property type="entry name" value="DNA ligase/mRNA capping enzyme, catalytic domain"/>
    <property type="match status" value="1"/>
</dbReference>
<dbReference type="AlphaFoldDB" id="A0A565CG12"/>
<dbReference type="PANTHER" id="PTHR45674:SF4">
    <property type="entry name" value="DNA LIGASE 1"/>
    <property type="match status" value="1"/>
</dbReference>
<evidence type="ECO:0000313" key="11">
    <source>
        <dbReference type="EMBL" id="VVB12534.1"/>
    </source>
</evidence>
<keyword evidence="5" id="KW-0067">ATP-binding</keyword>
<accession>A0A565CG12</accession>
<dbReference type="GO" id="GO:0006281">
    <property type="term" value="P:DNA repair"/>
    <property type="evidence" value="ECO:0007669"/>
    <property type="project" value="UniProtKB-KW"/>
</dbReference>
<evidence type="ECO:0000256" key="4">
    <source>
        <dbReference type="ARBA" id="ARBA00022763"/>
    </source>
</evidence>
<evidence type="ECO:0000256" key="5">
    <source>
        <dbReference type="ARBA" id="ARBA00022840"/>
    </source>
</evidence>
<protein>
    <recommendedName>
        <fullName evidence="13">DNA ligase ATP-dependent N-terminal domain-containing protein</fullName>
    </recommendedName>
</protein>
<comment type="caution">
    <text evidence="11">The sequence shown here is derived from an EMBL/GenBank/DDBJ whole genome shotgun (WGS) entry which is preliminary data.</text>
</comment>
<dbReference type="Pfam" id="PF04675">
    <property type="entry name" value="DNA_ligase_A_N"/>
    <property type="match status" value="1"/>
</dbReference>
<dbReference type="Gene3D" id="1.10.3260.10">
    <property type="entry name" value="DNA ligase, ATP-dependent, N-terminal domain"/>
    <property type="match status" value="1"/>
</dbReference>
<keyword evidence="7" id="KW-0234">DNA repair</keyword>
<proteinExistence type="inferred from homology"/>
<dbReference type="GO" id="GO:0005524">
    <property type="term" value="F:ATP binding"/>
    <property type="evidence" value="ECO:0007669"/>
    <property type="project" value="UniProtKB-KW"/>
</dbReference>
<feature type="domain" description="ATP-dependent DNA ligase family profile" evidence="9">
    <location>
        <begin position="192"/>
        <end position="255"/>
    </location>
</feature>
<evidence type="ECO:0008006" key="13">
    <source>
        <dbReference type="Google" id="ProtNLM"/>
    </source>
</evidence>
<reference evidence="11" key="1">
    <citation type="submission" date="2019-07" db="EMBL/GenBank/DDBJ databases">
        <authorList>
            <person name="Dittberner H."/>
        </authorList>
    </citation>
    <scope>NUCLEOTIDE SEQUENCE [LARGE SCALE GENOMIC DNA]</scope>
</reference>
<keyword evidence="12" id="KW-1185">Reference proteome</keyword>
<comment type="similarity">
    <text evidence="1">Belongs to the ATP-dependent DNA ligase family.</text>
</comment>
<evidence type="ECO:0000259" key="10">
    <source>
        <dbReference type="Pfam" id="PF04675"/>
    </source>
</evidence>
<dbReference type="EMBL" id="CABITT030000007">
    <property type="protein sequence ID" value="VVB12534.1"/>
    <property type="molecule type" value="Genomic_DNA"/>
</dbReference>
<dbReference type="GO" id="GO:0003910">
    <property type="term" value="F:DNA ligase (ATP) activity"/>
    <property type="evidence" value="ECO:0007669"/>
    <property type="project" value="InterPro"/>
</dbReference>
<dbReference type="GO" id="GO:0003677">
    <property type="term" value="F:DNA binding"/>
    <property type="evidence" value="ECO:0007669"/>
    <property type="project" value="InterPro"/>
</dbReference>
<keyword evidence="2" id="KW-0436">Ligase</keyword>
<dbReference type="InterPro" id="IPR036599">
    <property type="entry name" value="DNA_ligase_N_sf"/>
</dbReference>
<evidence type="ECO:0000256" key="7">
    <source>
        <dbReference type="ARBA" id="ARBA00023204"/>
    </source>
</evidence>
<feature type="domain" description="DNA ligase ATP-dependent N-terminal" evidence="10">
    <location>
        <begin position="2"/>
        <end position="144"/>
    </location>
</feature>
<evidence type="ECO:0000256" key="1">
    <source>
        <dbReference type="ARBA" id="ARBA00007572"/>
    </source>
</evidence>
<dbReference type="InterPro" id="IPR012310">
    <property type="entry name" value="DNA_ligase_ATP-dep_cent"/>
</dbReference>
<dbReference type="SUPFAM" id="SSF117018">
    <property type="entry name" value="ATP-dependent DNA ligase DNA-binding domain"/>
    <property type="match status" value="1"/>
</dbReference>
<dbReference type="GO" id="GO:0006273">
    <property type="term" value="P:lagging strand elongation"/>
    <property type="evidence" value="ECO:0007669"/>
    <property type="project" value="TreeGrafter"/>
</dbReference>
<dbReference type="Pfam" id="PF01068">
    <property type="entry name" value="DNA_ligase_A_M"/>
    <property type="match status" value="1"/>
</dbReference>
<sequence length="317" mass="35048">MLRTIIVTTPEDLVATVYLAANEIQGELGIGKGSIIKAISEAFGNTEAEIVEKIKELGELGLVAKRSRSSQAMIYKPQPLTIVKVFNTFRQIAKESGKGSKEKKQNRMKEVFVATTDCEALYLTRLLQAKLRLKFTGQTVLAALGQAAAANIVKQVVSVVPAYDTIVHALPTGGVWNLPKACIFTLGVPISPMLAKPAKSVGEILDKFQDTVFTCEYKYDGQRKHSHSNSSKNPAMSRKFKSFLKLLLKMVVKFLIHWFYGLGYCLQGTGFSEAELEERSSNLGSKVIPTPKKCYQVGDSLKPEPDVWFEPTEQGRR</sequence>
<keyword evidence="6" id="KW-0233">DNA recombination</keyword>
<keyword evidence="4" id="KW-0227">DNA damage</keyword>
<dbReference type="GO" id="GO:0005739">
    <property type="term" value="C:mitochondrion"/>
    <property type="evidence" value="ECO:0007669"/>
    <property type="project" value="TreeGrafter"/>
</dbReference>
<keyword evidence="3" id="KW-0547">Nucleotide-binding</keyword>
<dbReference type="GO" id="GO:0006310">
    <property type="term" value="P:DNA recombination"/>
    <property type="evidence" value="ECO:0007669"/>
    <property type="project" value="UniProtKB-KW"/>
</dbReference>
<name>A0A565CG12_9BRAS</name>
<evidence type="ECO:0000256" key="8">
    <source>
        <dbReference type="SAM" id="MobiDB-lite"/>
    </source>
</evidence>
<dbReference type="Proteomes" id="UP000489600">
    <property type="component" value="Unassembled WGS sequence"/>
</dbReference>
<evidence type="ECO:0000313" key="12">
    <source>
        <dbReference type="Proteomes" id="UP000489600"/>
    </source>
</evidence>
<evidence type="ECO:0000259" key="9">
    <source>
        <dbReference type="Pfam" id="PF01068"/>
    </source>
</evidence>
<evidence type="ECO:0000256" key="3">
    <source>
        <dbReference type="ARBA" id="ARBA00022741"/>
    </source>
</evidence>
<dbReference type="OrthoDB" id="206088at2759"/>
<dbReference type="InterPro" id="IPR050191">
    <property type="entry name" value="ATP-dep_DNA_ligase"/>
</dbReference>
<dbReference type="PANTHER" id="PTHR45674">
    <property type="entry name" value="DNA LIGASE 1/3 FAMILY MEMBER"/>
    <property type="match status" value="1"/>
</dbReference>
<gene>
    <name evidence="11" type="ORF">ANE_LOCUS22978</name>
</gene>
<dbReference type="GO" id="GO:0005634">
    <property type="term" value="C:nucleus"/>
    <property type="evidence" value="ECO:0007669"/>
    <property type="project" value="TreeGrafter"/>
</dbReference>
<evidence type="ECO:0000256" key="6">
    <source>
        <dbReference type="ARBA" id="ARBA00023172"/>
    </source>
</evidence>
<dbReference type="InterPro" id="IPR012308">
    <property type="entry name" value="DNA_ligase_ATP-dep_N"/>
</dbReference>